<evidence type="ECO:0000259" key="6">
    <source>
        <dbReference type="Pfam" id="PF08281"/>
    </source>
</evidence>
<proteinExistence type="inferred from homology"/>
<keyword evidence="8" id="KW-1185">Reference proteome</keyword>
<dbReference type="Gene3D" id="1.10.10.10">
    <property type="entry name" value="Winged helix-like DNA-binding domain superfamily/Winged helix DNA-binding domain"/>
    <property type="match status" value="1"/>
</dbReference>
<dbReference type="PANTHER" id="PTHR43133">
    <property type="entry name" value="RNA POLYMERASE ECF-TYPE SIGMA FACTO"/>
    <property type="match status" value="1"/>
</dbReference>
<dbReference type="RefSeq" id="WP_186633226.1">
    <property type="nucleotide sequence ID" value="NZ_JACOAF010000008.1"/>
</dbReference>
<comment type="similarity">
    <text evidence="1">Belongs to the sigma-70 factor family. ECF subfamily.</text>
</comment>
<dbReference type="InterPro" id="IPR013324">
    <property type="entry name" value="RNA_pol_sigma_r3/r4-like"/>
</dbReference>
<sequence>MAANRLGVAEEEHLIQAIRMGKQEAFGLLYDAYAPVLMGMISRMVPQTEVAEEVLKETFLTIWSRTHIFDPSQSRFLTWALAIARGIALEAQRTGKYGHLIPNAGVAPRSPETEPLKNLPEAKLDQEAFCQLEPQERAIIDLIYLKGYSCPQAAEALGISEELLKRQLKLAFKHIGAEKTA</sequence>
<dbReference type="NCBIfam" id="TIGR02937">
    <property type="entry name" value="sigma70-ECF"/>
    <property type="match status" value="1"/>
</dbReference>
<evidence type="ECO:0000313" key="8">
    <source>
        <dbReference type="Proteomes" id="UP000659698"/>
    </source>
</evidence>
<dbReference type="PANTHER" id="PTHR43133:SF62">
    <property type="entry name" value="RNA POLYMERASE SIGMA FACTOR SIGZ"/>
    <property type="match status" value="1"/>
</dbReference>
<evidence type="ECO:0000256" key="1">
    <source>
        <dbReference type="ARBA" id="ARBA00010641"/>
    </source>
</evidence>
<dbReference type="Pfam" id="PF04542">
    <property type="entry name" value="Sigma70_r2"/>
    <property type="match status" value="1"/>
</dbReference>
<dbReference type="EMBL" id="JACOAF010000008">
    <property type="protein sequence ID" value="MBC3538833.1"/>
    <property type="molecule type" value="Genomic_DNA"/>
</dbReference>
<dbReference type="SUPFAM" id="SSF88946">
    <property type="entry name" value="Sigma2 domain of RNA polymerase sigma factors"/>
    <property type="match status" value="1"/>
</dbReference>
<dbReference type="Pfam" id="PF08281">
    <property type="entry name" value="Sigma70_r4_2"/>
    <property type="match status" value="1"/>
</dbReference>
<dbReference type="InterPro" id="IPR014284">
    <property type="entry name" value="RNA_pol_sigma-70_dom"/>
</dbReference>
<gene>
    <name evidence="7" type="ORF">H7U12_04020</name>
</gene>
<name>A0ABR6VNS7_9BACT</name>
<organism evidence="7 8">
    <name type="scientific">Rufibacter sediminis</name>
    <dbReference type="NCBI Taxonomy" id="2762756"/>
    <lineage>
        <taxon>Bacteria</taxon>
        <taxon>Pseudomonadati</taxon>
        <taxon>Bacteroidota</taxon>
        <taxon>Cytophagia</taxon>
        <taxon>Cytophagales</taxon>
        <taxon>Hymenobacteraceae</taxon>
        <taxon>Rufibacter</taxon>
    </lineage>
</organism>
<dbReference type="Gene3D" id="1.10.1740.10">
    <property type="match status" value="1"/>
</dbReference>
<dbReference type="InterPro" id="IPR036388">
    <property type="entry name" value="WH-like_DNA-bd_sf"/>
</dbReference>
<dbReference type="InterPro" id="IPR013325">
    <property type="entry name" value="RNA_pol_sigma_r2"/>
</dbReference>
<keyword evidence="4" id="KW-0804">Transcription</keyword>
<reference evidence="7 8" key="1">
    <citation type="journal article" date="2019" name="Int. J. Syst. Evol. Microbiol.">
        <title>Rufibacter sediminis sp. nov., isolated from freshwater lake sediment.</title>
        <authorList>
            <person name="Qu J.H."/>
            <person name="Zhang L.J."/>
            <person name="Fu Y.H."/>
            <person name="Li H.F."/>
        </authorList>
    </citation>
    <scope>NUCLEOTIDE SEQUENCE [LARGE SCALE GENOMIC DNA]</scope>
    <source>
        <strain evidence="7 8">H-1</strain>
    </source>
</reference>
<accession>A0ABR6VNS7</accession>
<dbReference type="InterPro" id="IPR039425">
    <property type="entry name" value="RNA_pol_sigma-70-like"/>
</dbReference>
<evidence type="ECO:0000256" key="3">
    <source>
        <dbReference type="ARBA" id="ARBA00023082"/>
    </source>
</evidence>
<evidence type="ECO:0000313" key="7">
    <source>
        <dbReference type="EMBL" id="MBC3538833.1"/>
    </source>
</evidence>
<dbReference type="Proteomes" id="UP000659698">
    <property type="component" value="Unassembled WGS sequence"/>
</dbReference>
<dbReference type="InterPro" id="IPR007627">
    <property type="entry name" value="RNA_pol_sigma70_r2"/>
</dbReference>
<dbReference type="InterPro" id="IPR013249">
    <property type="entry name" value="RNA_pol_sigma70_r4_t2"/>
</dbReference>
<keyword evidence="3" id="KW-0731">Sigma factor</keyword>
<protein>
    <submittedName>
        <fullName evidence="7">Sigma-70 family RNA polymerase sigma factor</fullName>
    </submittedName>
</protein>
<dbReference type="SUPFAM" id="SSF88659">
    <property type="entry name" value="Sigma3 and sigma4 domains of RNA polymerase sigma factors"/>
    <property type="match status" value="1"/>
</dbReference>
<feature type="domain" description="RNA polymerase sigma-70 region 2" evidence="5">
    <location>
        <begin position="29"/>
        <end position="93"/>
    </location>
</feature>
<evidence type="ECO:0000256" key="4">
    <source>
        <dbReference type="ARBA" id="ARBA00023163"/>
    </source>
</evidence>
<feature type="domain" description="RNA polymerase sigma factor 70 region 4 type 2" evidence="6">
    <location>
        <begin position="127"/>
        <end position="175"/>
    </location>
</feature>
<keyword evidence="2" id="KW-0805">Transcription regulation</keyword>
<evidence type="ECO:0000256" key="2">
    <source>
        <dbReference type="ARBA" id="ARBA00023015"/>
    </source>
</evidence>
<comment type="caution">
    <text evidence="7">The sequence shown here is derived from an EMBL/GenBank/DDBJ whole genome shotgun (WGS) entry which is preliminary data.</text>
</comment>
<evidence type="ECO:0000259" key="5">
    <source>
        <dbReference type="Pfam" id="PF04542"/>
    </source>
</evidence>